<dbReference type="EMBL" id="CACSIK010000002">
    <property type="protein sequence ID" value="CAA0106892.1"/>
    <property type="molecule type" value="Genomic_DNA"/>
</dbReference>
<dbReference type="Proteomes" id="UP000439591">
    <property type="component" value="Unassembled WGS sequence"/>
</dbReference>
<evidence type="ECO:0000313" key="3">
    <source>
        <dbReference type="EMBL" id="CAA0106892.1"/>
    </source>
</evidence>
<dbReference type="NCBIfam" id="TIGR02118">
    <property type="entry name" value="EthD family reductase"/>
    <property type="match status" value="1"/>
</dbReference>
<organism evidence="2 5">
    <name type="scientific">Zhongshania aliphaticivorans</name>
    <dbReference type="NCBI Taxonomy" id="1470434"/>
    <lineage>
        <taxon>Bacteria</taxon>
        <taxon>Pseudomonadati</taxon>
        <taxon>Pseudomonadota</taxon>
        <taxon>Gammaproteobacteria</taxon>
        <taxon>Cellvibrionales</taxon>
        <taxon>Spongiibacteraceae</taxon>
        <taxon>Zhongshania</taxon>
    </lineage>
</organism>
<dbReference type="Pfam" id="PF07110">
    <property type="entry name" value="EthD"/>
    <property type="match status" value="1"/>
</dbReference>
<dbReference type="GO" id="GO:0016491">
    <property type="term" value="F:oxidoreductase activity"/>
    <property type="evidence" value="ECO:0007669"/>
    <property type="project" value="InterPro"/>
</dbReference>
<accession>A0A5S9PQM9</accession>
<evidence type="ECO:0000313" key="5">
    <source>
        <dbReference type="Proteomes" id="UP000439591"/>
    </source>
</evidence>
<reference evidence="4 5" key="1">
    <citation type="submission" date="2019-11" db="EMBL/GenBank/DDBJ databases">
        <authorList>
            <person name="Holert J."/>
        </authorList>
    </citation>
    <scope>NUCLEOTIDE SEQUENCE [LARGE SCALE GENOMIC DNA]</scope>
    <source>
        <strain evidence="2">BC3_2A</strain>
        <strain evidence="3">SB11_1A</strain>
    </source>
</reference>
<dbReference type="RefSeq" id="WP_159269696.1">
    <property type="nucleotide sequence ID" value="NZ_CACSIK010000002.1"/>
</dbReference>
<dbReference type="Gene3D" id="3.30.70.100">
    <property type="match status" value="1"/>
</dbReference>
<dbReference type="InterPro" id="IPR011008">
    <property type="entry name" value="Dimeric_a/b-barrel"/>
</dbReference>
<dbReference type="PANTHER" id="PTHR40260">
    <property type="entry name" value="BLR8190 PROTEIN"/>
    <property type="match status" value="1"/>
</dbReference>
<evidence type="ECO:0000313" key="4">
    <source>
        <dbReference type="Proteomes" id="UP000435877"/>
    </source>
</evidence>
<evidence type="ECO:0000259" key="1">
    <source>
        <dbReference type="Pfam" id="PF07110"/>
    </source>
</evidence>
<dbReference type="OrthoDB" id="5343971at2"/>
<protein>
    <recommendedName>
        <fullName evidence="1">EthD domain-containing protein</fullName>
    </recommendedName>
</protein>
<feature type="domain" description="EthD" evidence="1">
    <location>
        <begin position="18"/>
        <end position="92"/>
    </location>
</feature>
<keyword evidence="4" id="KW-1185">Reference proteome</keyword>
<evidence type="ECO:0000313" key="2">
    <source>
        <dbReference type="EMBL" id="CAA0106692.1"/>
    </source>
</evidence>
<dbReference type="AlphaFoldDB" id="A0A5S9PQM9"/>
<dbReference type="PANTHER" id="PTHR40260:SF2">
    <property type="entry name" value="BLR8190 PROTEIN"/>
    <property type="match status" value="1"/>
</dbReference>
<name>A0A5S9PQM9_9GAMM</name>
<dbReference type="Proteomes" id="UP000435877">
    <property type="component" value="Unassembled WGS sequence"/>
</dbReference>
<sequence length="102" mass="11524">MIKVSVMYPYKDGAIFDHEYYKNKHLPLLKEKMGDYCVRYSVDRGLSGAVPGSPPVYIASCHIYCESVESFYAGFGPSRKEILADVINYTDLTPEMQISEEG</sequence>
<dbReference type="SUPFAM" id="SSF54909">
    <property type="entry name" value="Dimeric alpha+beta barrel"/>
    <property type="match status" value="1"/>
</dbReference>
<proteinExistence type="predicted"/>
<gene>
    <name evidence="3" type="ORF">IHBHHGIJ_03000</name>
    <name evidence="2" type="ORF">KFEGEMFD_02373</name>
</gene>
<dbReference type="InterPro" id="IPR009799">
    <property type="entry name" value="EthD_dom"/>
</dbReference>
<dbReference type="EMBL" id="CACSIM010000003">
    <property type="protein sequence ID" value="CAA0106692.1"/>
    <property type="molecule type" value="Genomic_DNA"/>
</dbReference>